<keyword evidence="2" id="KW-1185">Reference proteome</keyword>
<protein>
    <submittedName>
        <fullName evidence="1">Uncharacterized protein</fullName>
    </submittedName>
</protein>
<comment type="caution">
    <text evidence="1">The sequence shown here is derived from an EMBL/GenBank/DDBJ whole genome shotgun (WGS) entry which is preliminary data.</text>
</comment>
<sequence length="67" mass="7519">MFLCRSAKYNHTAGQRSVYKKREIEVEVVASQDGQTTPNAFNKQLIIQHTVEVSGFPVSVCSYQGKL</sequence>
<gene>
    <name evidence="1" type="ORF">EB796_015367</name>
</gene>
<reference evidence="1" key="1">
    <citation type="submission" date="2020-06" db="EMBL/GenBank/DDBJ databases">
        <title>Draft genome of Bugula neritina, a colonial animal packing powerful symbionts and potential medicines.</title>
        <authorList>
            <person name="Rayko M."/>
        </authorList>
    </citation>
    <scope>NUCLEOTIDE SEQUENCE [LARGE SCALE GENOMIC DNA]</scope>
    <source>
        <strain evidence="1">Kwan_BN1</strain>
    </source>
</reference>
<dbReference type="EMBL" id="VXIV02002299">
    <property type="protein sequence ID" value="KAF6026328.1"/>
    <property type="molecule type" value="Genomic_DNA"/>
</dbReference>
<evidence type="ECO:0000313" key="2">
    <source>
        <dbReference type="Proteomes" id="UP000593567"/>
    </source>
</evidence>
<proteinExistence type="predicted"/>
<organism evidence="1 2">
    <name type="scientific">Bugula neritina</name>
    <name type="common">Brown bryozoan</name>
    <name type="synonym">Sertularia neritina</name>
    <dbReference type="NCBI Taxonomy" id="10212"/>
    <lineage>
        <taxon>Eukaryota</taxon>
        <taxon>Metazoa</taxon>
        <taxon>Spiralia</taxon>
        <taxon>Lophotrochozoa</taxon>
        <taxon>Bryozoa</taxon>
        <taxon>Gymnolaemata</taxon>
        <taxon>Cheilostomatida</taxon>
        <taxon>Flustrina</taxon>
        <taxon>Buguloidea</taxon>
        <taxon>Bugulidae</taxon>
        <taxon>Bugula</taxon>
    </lineage>
</organism>
<dbReference type="Proteomes" id="UP000593567">
    <property type="component" value="Unassembled WGS sequence"/>
</dbReference>
<accession>A0A7J7JLS0</accession>
<evidence type="ECO:0000313" key="1">
    <source>
        <dbReference type="EMBL" id="KAF6026328.1"/>
    </source>
</evidence>
<name>A0A7J7JLS0_BUGNE</name>
<dbReference type="AlphaFoldDB" id="A0A7J7JLS0"/>